<organism evidence="1 2">
    <name type="scientific">Diversispora epigaea</name>
    <dbReference type="NCBI Taxonomy" id="1348612"/>
    <lineage>
        <taxon>Eukaryota</taxon>
        <taxon>Fungi</taxon>
        <taxon>Fungi incertae sedis</taxon>
        <taxon>Mucoromycota</taxon>
        <taxon>Glomeromycotina</taxon>
        <taxon>Glomeromycetes</taxon>
        <taxon>Diversisporales</taxon>
        <taxon>Diversisporaceae</taxon>
        <taxon>Diversispora</taxon>
    </lineage>
</organism>
<protein>
    <submittedName>
        <fullName evidence="1">Uncharacterized protein</fullName>
    </submittedName>
</protein>
<dbReference type="Proteomes" id="UP000266861">
    <property type="component" value="Unassembled WGS sequence"/>
</dbReference>
<keyword evidence="2" id="KW-1185">Reference proteome</keyword>
<sequence>MEVMEINNKNIPINTNSSSISKAISLRKSKVTSSSAANINLNINSSVNTVIRPNIDMNIVGINPDLNIKDYTLTQTNNYNTAISNISSQQQQQWQQNK</sequence>
<comment type="caution">
    <text evidence="1">The sequence shown here is derived from an EMBL/GenBank/DDBJ whole genome shotgun (WGS) entry which is preliminary data.</text>
</comment>
<dbReference type="EMBL" id="PQFF01000132">
    <property type="protein sequence ID" value="RHZ79714.1"/>
    <property type="molecule type" value="Genomic_DNA"/>
</dbReference>
<reference evidence="1 2" key="1">
    <citation type="submission" date="2018-08" db="EMBL/GenBank/DDBJ databases">
        <title>Genome and evolution of the arbuscular mycorrhizal fungus Diversispora epigaea (formerly Glomus versiforme) and its bacterial endosymbionts.</title>
        <authorList>
            <person name="Sun X."/>
            <person name="Fei Z."/>
            <person name="Harrison M."/>
        </authorList>
    </citation>
    <scope>NUCLEOTIDE SEQUENCE [LARGE SCALE GENOMIC DNA]</scope>
    <source>
        <strain evidence="1 2">IT104</strain>
    </source>
</reference>
<proteinExistence type="predicted"/>
<evidence type="ECO:0000313" key="1">
    <source>
        <dbReference type="EMBL" id="RHZ79714.1"/>
    </source>
</evidence>
<dbReference type="AlphaFoldDB" id="A0A397J3A5"/>
<evidence type="ECO:0000313" key="2">
    <source>
        <dbReference type="Proteomes" id="UP000266861"/>
    </source>
</evidence>
<name>A0A397J3A5_9GLOM</name>
<accession>A0A397J3A5</accession>
<gene>
    <name evidence="1" type="ORF">Glove_141g87</name>
</gene>